<dbReference type="Proteomes" id="UP000002316">
    <property type="component" value="Chromosome 5"/>
</dbReference>
<name>C9ZNF7_TRYB9</name>
<gene>
    <name evidence="1" type="ORF">TbgDal_V730</name>
</gene>
<dbReference type="GeneID" id="23861698"/>
<reference evidence="2" key="1">
    <citation type="journal article" date="2010" name="PLoS Negl. Trop. Dis.">
        <title>The genome sequence of Trypanosoma brucei gambiense, causative agent of chronic human african trypanosomiasis.</title>
        <authorList>
            <person name="Jackson A.P."/>
            <person name="Sanders M."/>
            <person name="Berry A."/>
            <person name="McQuillan J."/>
            <person name="Aslett M.A."/>
            <person name="Quail M.A."/>
            <person name="Chukualim B."/>
            <person name="Capewell P."/>
            <person name="MacLeod A."/>
            <person name="Melville S.E."/>
            <person name="Gibson W."/>
            <person name="Barry J.D."/>
            <person name="Berriman M."/>
            <person name="Hertz-Fowler C."/>
        </authorList>
    </citation>
    <scope>NUCLEOTIDE SEQUENCE [LARGE SCALE GENOMIC DNA]</scope>
    <source>
        <strain evidence="2">MHOM/CI/86/DAL972</strain>
    </source>
</reference>
<evidence type="ECO:0000313" key="1">
    <source>
        <dbReference type="EMBL" id="CBH10935.1"/>
    </source>
</evidence>
<dbReference type="RefSeq" id="XP_011773222.1">
    <property type="nucleotide sequence ID" value="XM_011774920.1"/>
</dbReference>
<sequence length="151" mass="16853">MSIRRSKPLRDSLRTRALSSRGRPCCIEKEGVGEAWISGFRPGTKLRVGLYSARAIRPRWFGCLCATPLRSPLEYLLTRTNATHQLCTCHVIVKTGIVKHATPHLGDTPSPKRFLFSAPCGLLFAVFAQRAVPKHLRYFSNPSPSPTVMLH</sequence>
<dbReference type="KEGG" id="tbg:TbgDal_V730"/>
<evidence type="ECO:0000313" key="2">
    <source>
        <dbReference type="Proteomes" id="UP000002316"/>
    </source>
</evidence>
<proteinExistence type="predicted"/>
<dbReference type="EMBL" id="FN554968">
    <property type="protein sequence ID" value="CBH10935.1"/>
    <property type="molecule type" value="Genomic_DNA"/>
</dbReference>
<accession>C9ZNF7</accession>
<organism evidence="1 2">
    <name type="scientific">Trypanosoma brucei gambiense (strain MHOM/CI/86/DAL972)</name>
    <dbReference type="NCBI Taxonomy" id="679716"/>
    <lineage>
        <taxon>Eukaryota</taxon>
        <taxon>Discoba</taxon>
        <taxon>Euglenozoa</taxon>
        <taxon>Kinetoplastea</taxon>
        <taxon>Metakinetoplastina</taxon>
        <taxon>Trypanosomatida</taxon>
        <taxon>Trypanosomatidae</taxon>
        <taxon>Trypanosoma</taxon>
    </lineage>
</organism>
<protein>
    <submittedName>
        <fullName evidence="1">Uncharacterized protein</fullName>
    </submittedName>
</protein>
<dbReference type="AlphaFoldDB" id="C9ZNF7"/>